<dbReference type="CDD" id="cd04873">
    <property type="entry name" value="ACT_UUR-ACR-like"/>
    <property type="match status" value="1"/>
</dbReference>
<dbReference type="Gene3D" id="1.20.1530.20">
    <property type="match status" value="1"/>
</dbReference>
<dbReference type="InterPro" id="IPR038770">
    <property type="entry name" value="Na+/solute_symporter_sf"/>
</dbReference>
<evidence type="ECO:0000256" key="10">
    <source>
        <dbReference type="ARBA" id="ARBA00023201"/>
    </source>
</evidence>
<feature type="transmembrane region" description="Helical" evidence="11">
    <location>
        <begin position="314"/>
        <end position="337"/>
    </location>
</feature>
<evidence type="ECO:0000256" key="5">
    <source>
        <dbReference type="ARBA" id="ARBA00022692"/>
    </source>
</evidence>
<keyword evidence="7" id="KW-0915">Sodium</keyword>
<evidence type="ECO:0000256" key="7">
    <source>
        <dbReference type="ARBA" id="ARBA00023053"/>
    </source>
</evidence>
<evidence type="ECO:0000256" key="2">
    <source>
        <dbReference type="ARBA" id="ARBA00005551"/>
    </source>
</evidence>
<evidence type="ECO:0000256" key="9">
    <source>
        <dbReference type="ARBA" id="ARBA00023136"/>
    </source>
</evidence>
<dbReference type="InterPro" id="IPR002912">
    <property type="entry name" value="ACT_dom"/>
</dbReference>
<feature type="transmembrane region" description="Helical" evidence="11">
    <location>
        <begin position="108"/>
        <end position="129"/>
    </location>
</feature>
<evidence type="ECO:0000256" key="3">
    <source>
        <dbReference type="ARBA" id="ARBA00022448"/>
    </source>
</evidence>
<keyword evidence="6 11" id="KW-1133">Transmembrane helix</keyword>
<protein>
    <recommendedName>
        <fullName evidence="12">ACT domain-containing protein</fullName>
    </recommendedName>
</protein>
<feature type="transmembrane region" description="Helical" evidence="11">
    <location>
        <begin position="232"/>
        <end position="250"/>
    </location>
</feature>
<comment type="similarity">
    <text evidence="2">Belongs to the monovalent cation:proton antiporter 2 (CPA2) transporter (TC 2.A.37) family.</text>
</comment>
<accession>A0A6J4JEX8</accession>
<dbReference type="Pfam" id="PF00999">
    <property type="entry name" value="Na_H_Exchanger"/>
    <property type="match status" value="1"/>
</dbReference>
<feature type="domain" description="ACT" evidence="12">
    <location>
        <begin position="844"/>
        <end position="924"/>
    </location>
</feature>
<keyword evidence="8" id="KW-0406">Ion transport</keyword>
<dbReference type="PANTHER" id="PTHR43562:SF3">
    <property type="entry name" value="SODIUM ION_PROTON EXCHANGER (EUROFUNG)"/>
    <property type="match status" value="1"/>
</dbReference>
<dbReference type="PANTHER" id="PTHR43562">
    <property type="entry name" value="NAPA-TYPE SODIUM/HYDROGEN ANTIPORTER"/>
    <property type="match status" value="1"/>
</dbReference>
<dbReference type="EMBL" id="CADCSZ010000222">
    <property type="protein sequence ID" value="CAA9277941.1"/>
    <property type="molecule type" value="Genomic_DNA"/>
</dbReference>
<gene>
    <name evidence="13" type="ORF">AVDCRST_MAG76-3820</name>
</gene>
<feature type="transmembrane region" description="Helical" evidence="11">
    <location>
        <begin position="135"/>
        <end position="155"/>
    </location>
</feature>
<sequence>MIAPLLASAAEAAGGVDVRRVLLEILVILIAAKAAAELAERIKVPAVLGEIVAGVLIGPSVLGLVEATGPGSGALRVLAEMGVILLLLEVGMEMDLGELGAVGKASMLVAVAGIVVPFGLGAGAAVALGEPGKTAIFLGAALTATSVGITARVFGDLKALSSIESRTVLGAAVADDVLGLVMLTVVVRLVTEGSVGVGVIVQTVAMALVFLVATTAAGLSLAPRLFTGMRRFSRSPGTLVAAALAFTLAFAELAQVARLAPIIGAFVAGLALGKGREGERISRELRPVGHLFVPVFFLQIGIDADLSAMAEPAVLGTAGVLLVVAVVGKLASVVGLLGSPGDRWLVGLGMLPRGEVGLIFAGIGLREGVLGGNLYAALILVVLATTLVTPPLLRARLQAVRGRRASPAARPVPAGGWLVADEGVVTLQAVPPDFVALHVALQAAQLVTTARPGRELLDWLGGLGDVPLSWDKAATAELLGLLRNGSTRSWRLLDNSGVLERALPELAVIVRHRQDDPFELDTTRSLRWTLVERLHELTVDGGDPVAAAEHDRLAHPEWLLLAALIVDTAGEGPEEPVAAARRLVMRLDLGAGAEEEVALLVGEHRLLRAALRRPDGLAEEHVLRVATHLDKPERARALYLLSVALGGLEPWERERLDRLNDLVQAALARPDLTGLQARNLVEARRQAALRLLGDGPARAVLAEAPRSWIVTNEPAALARQALLVAAGAGGDKVRTALGDRRSDPGGRTGLGQYRLEVTTTDSPGLLARSAAALADAGLDVVEAGAAVWGRGRAVQSFLLQSPVPPDETDLRARLARALGSPPPSATAIGATVTWDDEFSPWTTVSTIESRDRHGLLAAFSAAFAVAGAQVQTARVTTTADGVARDVFEVTNRNGEKLSEAEKARVVAALAGEAVNRIGLHRPWVRAALRRVEPAPEA</sequence>
<evidence type="ECO:0000313" key="13">
    <source>
        <dbReference type="EMBL" id="CAA9277941.1"/>
    </source>
</evidence>
<evidence type="ECO:0000259" key="12">
    <source>
        <dbReference type="PROSITE" id="PS51671"/>
    </source>
</evidence>
<evidence type="ECO:0000256" key="8">
    <source>
        <dbReference type="ARBA" id="ARBA00023065"/>
    </source>
</evidence>
<dbReference type="GO" id="GO:1902600">
    <property type="term" value="P:proton transmembrane transport"/>
    <property type="evidence" value="ECO:0007669"/>
    <property type="project" value="InterPro"/>
</dbReference>
<keyword evidence="4" id="KW-0050">Antiport</keyword>
<keyword evidence="10" id="KW-0739">Sodium transport</keyword>
<keyword evidence="5 11" id="KW-0812">Transmembrane</keyword>
<dbReference type="SUPFAM" id="SSF55021">
    <property type="entry name" value="ACT-like"/>
    <property type="match status" value="2"/>
</dbReference>
<dbReference type="AlphaFoldDB" id="A0A6J4JEX8"/>
<feature type="transmembrane region" description="Helical" evidence="11">
    <location>
        <begin position="375"/>
        <end position="393"/>
    </location>
</feature>
<evidence type="ECO:0000256" key="4">
    <source>
        <dbReference type="ARBA" id="ARBA00022449"/>
    </source>
</evidence>
<name>A0A6J4JEX8_9ACTN</name>
<keyword evidence="9 11" id="KW-0472">Membrane</keyword>
<evidence type="ECO:0000256" key="1">
    <source>
        <dbReference type="ARBA" id="ARBA00004141"/>
    </source>
</evidence>
<dbReference type="InterPro" id="IPR045865">
    <property type="entry name" value="ACT-like_dom_sf"/>
</dbReference>
<dbReference type="PROSITE" id="PS51671">
    <property type="entry name" value="ACT"/>
    <property type="match status" value="2"/>
</dbReference>
<proteinExistence type="inferred from homology"/>
<dbReference type="GO" id="GO:0015297">
    <property type="term" value="F:antiporter activity"/>
    <property type="evidence" value="ECO:0007669"/>
    <property type="project" value="UniProtKB-KW"/>
</dbReference>
<evidence type="ECO:0000256" key="11">
    <source>
        <dbReference type="SAM" id="Phobius"/>
    </source>
</evidence>
<keyword evidence="3" id="KW-0813">Transport</keyword>
<comment type="subcellular location">
    <subcellularLocation>
        <location evidence="1">Membrane</location>
        <topology evidence="1">Multi-pass membrane protein</topology>
    </subcellularLocation>
</comment>
<dbReference type="GO" id="GO:0016020">
    <property type="term" value="C:membrane"/>
    <property type="evidence" value="ECO:0007669"/>
    <property type="project" value="UniProtKB-SubCell"/>
</dbReference>
<dbReference type="InterPro" id="IPR006153">
    <property type="entry name" value="Cation/H_exchanger_TM"/>
</dbReference>
<reference evidence="13" key="1">
    <citation type="submission" date="2020-02" db="EMBL/GenBank/DDBJ databases">
        <authorList>
            <person name="Meier V. D."/>
        </authorList>
    </citation>
    <scope>NUCLEOTIDE SEQUENCE</scope>
    <source>
        <strain evidence="13">AVDCRST_MAG76</strain>
    </source>
</reference>
<dbReference type="GO" id="GO:0006814">
    <property type="term" value="P:sodium ion transport"/>
    <property type="evidence" value="ECO:0007669"/>
    <property type="project" value="UniProtKB-KW"/>
</dbReference>
<feature type="transmembrane region" description="Helical" evidence="11">
    <location>
        <begin position="199"/>
        <end position="220"/>
    </location>
</feature>
<organism evidence="13">
    <name type="scientific">uncultured Acidimicrobiales bacterium</name>
    <dbReference type="NCBI Taxonomy" id="310071"/>
    <lineage>
        <taxon>Bacteria</taxon>
        <taxon>Bacillati</taxon>
        <taxon>Actinomycetota</taxon>
        <taxon>Acidimicrobiia</taxon>
        <taxon>Acidimicrobiales</taxon>
        <taxon>environmental samples</taxon>
    </lineage>
</organism>
<evidence type="ECO:0000256" key="6">
    <source>
        <dbReference type="ARBA" id="ARBA00022989"/>
    </source>
</evidence>
<feature type="domain" description="ACT" evidence="12">
    <location>
        <begin position="754"/>
        <end position="822"/>
    </location>
</feature>
<feature type="transmembrane region" description="Helical" evidence="11">
    <location>
        <begin position="167"/>
        <end position="187"/>
    </location>
</feature>